<dbReference type="EMBL" id="JAUEPR010000015">
    <property type="protein sequence ID" value="KAK0477849.1"/>
    <property type="molecule type" value="Genomic_DNA"/>
</dbReference>
<protein>
    <recommendedName>
        <fullName evidence="3">Histidyl tRNA synthetase-related domain-containing protein</fullName>
    </recommendedName>
</protein>
<reference evidence="4" key="1">
    <citation type="submission" date="2023-06" db="EMBL/GenBank/DDBJ databases">
        <authorList>
            <consortium name="Lawrence Berkeley National Laboratory"/>
            <person name="Ahrendt S."/>
            <person name="Sahu N."/>
            <person name="Indic B."/>
            <person name="Wong-Bajracharya J."/>
            <person name="Merenyi Z."/>
            <person name="Ke H.-M."/>
            <person name="Monk M."/>
            <person name="Kocsube S."/>
            <person name="Drula E."/>
            <person name="Lipzen A."/>
            <person name="Balint B."/>
            <person name="Henrissat B."/>
            <person name="Andreopoulos B."/>
            <person name="Martin F.M."/>
            <person name="Harder C.B."/>
            <person name="Rigling D."/>
            <person name="Ford K.L."/>
            <person name="Foster G.D."/>
            <person name="Pangilinan J."/>
            <person name="Papanicolaou A."/>
            <person name="Barry K."/>
            <person name="LaButti K."/>
            <person name="Viragh M."/>
            <person name="Koriabine M."/>
            <person name="Yan M."/>
            <person name="Riley R."/>
            <person name="Champramary S."/>
            <person name="Plett K.L."/>
            <person name="Tsai I.J."/>
            <person name="Slot J."/>
            <person name="Sipos G."/>
            <person name="Plett J."/>
            <person name="Nagy L.G."/>
            <person name="Grigoriev I.V."/>
        </authorList>
    </citation>
    <scope>NUCLEOTIDE SEQUENCE</scope>
    <source>
        <strain evidence="4">ICMP 16352</strain>
    </source>
</reference>
<keyword evidence="2" id="KW-0067">ATP-binding</keyword>
<proteinExistence type="predicted"/>
<accession>A0AA39P5I2</accession>
<dbReference type="Pfam" id="PF12745">
    <property type="entry name" value="HGTP_anticodon2"/>
    <property type="match status" value="1"/>
</dbReference>
<gene>
    <name evidence="4" type="ORF">IW261DRAFT_252962</name>
</gene>
<dbReference type="InterPro" id="IPR024435">
    <property type="entry name" value="HisRS-related_dom"/>
</dbReference>
<dbReference type="GO" id="GO:0005524">
    <property type="term" value="F:ATP binding"/>
    <property type="evidence" value="ECO:0007669"/>
    <property type="project" value="UniProtKB-KW"/>
</dbReference>
<dbReference type="Proteomes" id="UP001175227">
    <property type="component" value="Unassembled WGS sequence"/>
</dbReference>
<organism evidence="4 5">
    <name type="scientific">Armillaria novae-zelandiae</name>
    <dbReference type="NCBI Taxonomy" id="153914"/>
    <lineage>
        <taxon>Eukaryota</taxon>
        <taxon>Fungi</taxon>
        <taxon>Dikarya</taxon>
        <taxon>Basidiomycota</taxon>
        <taxon>Agaricomycotina</taxon>
        <taxon>Agaricomycetes</taxon>
        <taxon>Agaricomycetidae</taxon>
        <taxon>Agaricales</taxon>
        <taxon>Marasmiineae</taxon>
        <taxon>Physalacriaceae</taxon>
        <taxon>Armillaria</taxon>
    </lineage>
</organism>
<comment type="caution">
    <text evidence="4">The sequence shown here is derived from an EMBL/GenBank/DDBJ whole genome shotgun (WGS) entry which is preliminary data.</text>
</comment>
<evidence type="ECO:0000256" key="2">
    <source>
        <dbReference type="ARBA" id="ARBA00022840"/>
    </source>
</evidence>
<dbReference type="AlphaFoldDB" id="A0AA39P5I2"/>
<evidence type="ECO:0000256" key="1">
    <source>
        <dbReference type="ARBA" id="ARBA00022741"/>
    </source>
</evidence>
<name>A0AA39P5I2_9AGAR</name>
<evidence type="ECO:0000259" key="3">
    <source>
        <dbReference type="Pfam" id="PF12745"/>
    </source>
</evidence>
<sequence>MSNMPIIVVDIPPATLVALMRTNTWITNDEAWKSISSGFNNHIYAQQVRDAVATRKEDGFPFILLYASREERALLLQLC</sequence>
<evidence type="ECO:0000313" key="5">
    <source>
        <dbReference type="Proteomes" id="UP001175227"/>
    </source>
</evidence>
<keyword evidence="5" id="KW-1185">Reference proteome</keyword>
<evidence type="ECO:0000313" key="4">
    <source>
        <dbReference type="EMBL" id="KAK0477849.1"/>
    </source>
</evidence>
<keyword evidence="1" id="KW-0547">Nucleotide-binding</keyword>
<feature type="domain" description="Histidyl tRNA synthetase-related" evidence="3">
    <location>
        <begin position="1"/>
        <end position="78"/>
    </location>
</feature>